<keyword evidence="2" id="KW-1185">Reference proteome</keyword>
<proteinExistence type="predicted"/>
<name>A0A8H6IZI4_9PEZI</name>
<comment type="caution">
    <text evidence="1">The sequence shown here is derived from an EMBL/GenBank/DDBJ whole genome shotgun (WGS) entry which is preliminary data.</text>
</comment>
<sequence length="114" mass="12841">MVLQKWTFSARGRGERAAATVIIAYASPGFRAPRLGSGWKRHISSTPSRENRRAHPRIASLRLRLQVPRAPGRYPATFKTTLKALLCIRGGQYVVEYMRNQSAQLLRFASVYPA</sequence>
<reference evidence="1 2" key="1">
    <citation type="journal article" date="2020" name="Phytopathology">
        <title>Genome Sequence Resources of Colletotrichum truncatum, C. plurivorum, C. musicola, and C. sojae: Four Species Pathogenic to Soybean (Glycine max).</title>
        <authorList>
            <person name="Rogerio F."/>
            <person name="Boufleur T.R."/>
            <person name="Ciampi-Guillardi M."/>
            <person name="Sukno S.A."/>
            <person name="Thon M.R."/>
            <person name="Massola Junior N.S."/>
            <person name="Baroncelli R."/>
        </authorList>
    </citation>
    <scope>NUCLEOTIDE SEQUENCE [LARGE SCALE GENOMIC DNA]</scope>
    <source>
        <strain evidence="1 2">LFN0009</strain>
    </source>
</reference>
<dbReference type="Proteomes" id="UP000652219">
    <property type="component" value="Unassembled WGS sequence"/>
</dbReference>
<gene>
    <name evidence="1" type="ORF">CSOJ01_10766</name>
</gene>
<evidence type="ECO:0000313" key="1">
    <source>
        <dbReference type="EMBL" id="KAF6803635.1"/>
    </source>
</evidence>
<accession>A0A8H6IZI4</accession>
<dbReference type="EMBL" id="WIGN01000232">
    <property type="protein sequence ID" value="KAF6803635.1"/>
    <property type="molecule type" value="Genomic_DNA"/>
</dbReference>
<organism evidence="1 2">
    <name type="scientific">Colletotrichum sojae</name>
    <dbReference type="NCBI Taxonomy" id="2175907"/>
    <lineage>
        <taxon>Eukaryota</taxon>
        <taxon>Fungi</taxon>
        <taxon>Dikarya</taxon>
        <taxon>Ascomycota</taxon>
        <taxon>Pezizomycotina</taxon>
        <taxon>Sordariomycetes</taxon>
        <taxon>Hypocreomycetidae</taxon>
        <taxon>Glomerellales</taxon>
        <taxon>Glomerellaceae</taxon>
        <taxon>Colletotrichum</taxon>
        <taxon>Colletotrichum orchidearum species complex</taxon>
    </lineage>
</organism>
<dbReference type="AlphaFoldDB" id="A0A8H6IZI4"/>
<evidence type="ECO:0000313" key="2">
    <source>
        <dbReference type="Proteomes" id="UP000652219"/>
    </source>
</evidence>
<protein>
    <submittedName>
        <fullName evidence="1">Uncharacterized protein</fullName>
    </submittedName>
</protein>